<evidence type="ECO:0000256" key="13">
    <source>
        <dbReference type="ARBA" id="ARBA00022989"/>
    </source>
</evidence>
<dbReference type="SUPFAM" id="SSF52540">
    <property type="entry name" value="P-loop containing nucleoside triphosphate hydrolases"/>
    <property type="match status" value="1"/>
</dbReference>
<keyword evidence="13 17" id="KW-1133">Transmembrane helix</keyword>
<proteinExistence type="inferred from homology"/>
<protein>
    <recommendedName>
        <fullName evidence="5">non-specific protein-tyrosine kinase</fullName>
        <ecNumber evidence="5">2.7.10.2</ecNumber>
    </recommendedName>
</protein>
<dbReference type="PANTHER" id="PTHR32309:SF13">
    <property type="entry name" value="FERRIC ENTEROBACTIN TRANSPORT PROTEIN FEPE"/>
    <property type="match status" value="1"/>
</dbReference>
<dbReference type="Pfam" id="PF02706">
    <property type="entry name" value="Wzz"/>
    <property type="match status" value="1"/>
</dbReference>
<evidence type="ECO:0000256" key="4">
    <source>
        <dbReference type="ARBA" id="ARBA00008883"/>
    </source>
</evidence>
<keyword evidence="12" id="KW-0067">ATP-binding</keyword>
<organism evidence="20 21">
    <name type="scientific">Rhodococcus pseudokoreensis</name>
    <dbReference type="NCBI Taxonomy" id="2811421"/>
    <lineage>
        <taxon>Bacteria</taxon>
        <taxon>Bacillati</taxon>
        <taxon>Actinomycetota</taxon>
        <taxon>Actinomycetes</taxon>
        <taxon>Mycobacteriales</taxon>
        <taxon>Nocardiaceae</taxon>
        <taxon>Rhodococcus</taxon>
    </lineage>
</organism>
<name>A0A974W1W0_9NOCA</name>
<comment type="similarity">
    <text evidence="4">Belongs to the etk/wzc family.</text>
</comment>
<dbReference type="Proteomes" id="UP000662986">
    <property type="component" value="Chromosome"/>
</dbReference>
<feature type="transmembrane region" description="Helical" evidence="17">
    <location>
        <begin position="16"/>
        <end position="34"/>
    </location>
</feature>
<dbReference type="PANTHER" id="PTHR32309">
    <property type="entry name" value="TYROSINE-PROTEIN KINASE"/>
    <property type="match status" value="1"/>
</dbReference>
<dbReference type="Gene3D" id="3.40.50.300">
    <property type="entry name" value="P-loop containing nucleotide triphosphate hydrolases"/>
    <property type="match status" value="1"/>
</dbReference>
<sequence>MDIQDYVRIVKERWKLVAITVVVVTLGAFIPTLFTKPVYQTSTLLYVSSTQPRLATYAELLTGKKLAQRTIDELGLDMTPAELVANVKATPVPELLLHVKVQDTSPERARDIADTLSAQFVSMMDELAATDIEAAAANKDAQPPQVLANPGTAESGYSITMEDPDPKPARVSIEQNATVPTDPLPTSENRNVVLGLAVGLLLGIALAVIRDWLDATVKDRRAVEGQIGAPLTGITPDDTELSRGVVDMSDATSPLGAAYRQLRTNLQFADAANPPHVIVVASPSPGEDSDVTALNLGVALAAAGQTVCVVEADLRKPLVASTLGIQGATGAGLSSVLSGDAELADAIRTTTFDHLSLLPSGPLPANPSELLGSATARTVVATLRDRFDYVVFAGAPLLPVTDSAVLSAISDGALIVARYGKTKRQHLAEGAVILRGVGATIVGGVLVGAREGTRGPDTFREYLQPQSASTV</sequence>
<keyword evidence="21" id="KW-1185">Reference proteome</keyword>
<keyword evidence="10" id="KW-0547">Nucleotide-binding</keyword>
<dbReference type="RefSeq" id="WP_206006208.1">
    <property type="nucleotide sequence ID" value="NZ_CP070619.1"/>
</dbReference>
<evidence type="ECO:0000259" key="18">
    <source>
        <dbReference type="Pfam" id="PF02706"/>
    </source>
</evidence>
<keyword evidence="14 17" id="KW-0472">Membrane</keyword>
<comment type="similarity">
    <text evidence="2">Belongs to the CpsC/CapA family.</text>
</comment>
<evidence type="ECO:0000259" key="19">
    <source>
        <dbReference type="Pfam" id="PF13614"/>
    </source>
</evidence>
<feature type="domain" description="Polysaccharide chain length determinant N-terminal" evidence="18">
    <location>
        <begin position="1"/>
        <end position="68"/>
    </location>
</feature>
<dbReference type="InterPro" id="IPR003856">
    <property type="entry name" value="LPS_length_determ_N"/>
</dbReference>
<dbReference type="EC" id="2.7.10.2" evidence="5"/>
<dbReference type="InterPro" id="IPR025669">
    <property type="entry name" value="AAA_dom"/>
</dbReference>
<dbReference type="InterPro" id="IPR005702">
    <property type="entry name" value="Wzc-like_C"/>
</dbReference>
<evidence type="ECO:0000256" key="10">
    <source>
        <dbReference type="ARBA" id="ARBA00022741"/>
    </source>
</evidence>
<accession>A0A974W1W0</accession>
<evidence type="ECO:0000256" key="15">
    <source>
        <dbReference type="ARBA" id="ARBA00023137"/>
    </source>
</evidence>
<evidence type="ECO:0000256" key="2">
    <source>
        <dbReference type="ARBA" id="ARBA00006683"/>
    </source>
</evidence>
<comment type="catalytic activity">
    <reaction evidence="16">
        <text>L-tyrosyl-[protein] + ATP = O-phospho-L-tyrosyl-[protein] + ADP + H(+)</text>
        <dbReference type="Rhea" id="RHEA:10596"/>
        <dbReference type="Rhea" id="RHEA-COMP:10136"/>
        <dbReference type="Rhea" id="RHEA-COMP:20101"/>
        <dbReference type="ChEBI" id="CHEBI:15378"/>
        <dbReference type="ChEBI" id="CHEBI:30616"/>
        <dbReference type="ChEBI" id="CHEBI:46858"/>
        <dbReference type="ChEBI" id="CHEBI:61978"/>
        <dbReference type="ChEBI" id="CHEBI:456216"/>
        <dbReference type="EC" id="2.7.10.2"/>
    </reaction>
</comment>
<reference evidence="20 21" key="1">
    <citation type="journal article" date="2021" name="Microbiol. Resour. Announc.">
        <title>Complete Genome Sequences of Two Rhodococcus sp. Strains with Large and Linear Chromosomes, Isolated from Apple Rhizosphere.</title>
        <authorList>
            <person name="Benning S."/>
            <person name="Brugnone N."/>
            <person name="Siani R."/>
            <person name="Kublik S."/>
            <person name="Schloter M."/>
            <person name="Rad V."/>
        </authorList>
    </citation>
    <scope>NUCLEOTIDE SEQUENCE [LARGE SCALE GENOMIC DNA]</scope>
    <source>
        <strain evidence="20 21">R79</strain>
    </source>
</reference>
<dbReference type="GO" id="GO:0004715">
    <property type="term" value="F:non-membrane spanning protein tyrosine kinase activity"/>
    <property type="evidence" value="ECO:0007669"/>
    <property type="project" value="UniProtKB-EC"/>
</dbReference>
<keyword evidence="9 17" id="KW-0812">Transmembrane</keyword>
<dbReference type="CDD" id="cd05387">
    <property type="entry name" value="BY-kinase"/>
    <property type="match status" value="1"/>
</dbReference>
<evidence type="ECO:0000256" key="9">
    <source>
        <dbReference type="ARBA" id="ARBA00022692"/>
    </source>
</evidence>
<comment type="similarity">
    <text evidence="3">Belongs to the CpsD/CapB family.</text>
</comment>
<keyword evidence="7" id="KW-0997">Cell inner membrane</keyword>
<evidence type="ECO:0000256" key="16">
    <source>
        <dbReference type="ARBA" id="ARBA00051245"/>
    </source>
</evidence>
<comment type="subcellular location">
    <subcellularLocation>
        <location evidence="1">Cell inner membrane</location>
        <topology evidence="1">Multi-pass membrane protein</topology>
    </subcellularLocation>
</comment>
<evidence type="ECO:0000256" key="12">
    <source>
        <dbReference type="ARBA" id="ARBA00022840"/>
    </source>
</evidence>
<gene>
    <name evidence="20" type="ORF">JWS13_14540</name>
</gene>
<evidence type="ECO:0000256" key="5">
    <source>
        <dbReference type="ARBA" id="ARBA00011903"/>
    </source>
</evidence>
<evidence type="ECO:0000256" key="8">
    <source>
        <dbReference type="ARBA" id="ARBA00022679"/>
    </source>
</evidence>
<dbReference type="Pfam" id="PF13614">
    <property type="entry name" value="AAA_31"/>
    <property type="match status" value="1"/>
</dbReference>
<keyword evidence="8 20" id="KW-0808">Transferase</keyword>
<evidence type="ECO:0000256" key="14">
    <source>
        <dbReference type="ARBA" id="ARBA00023136"/>
    </source>
</evidence>
<keyword evidence="11" id="KW-0418">Kinase</keyword>
<evidence type="ECO:0000313" key="20">
    <source>
        <dbReference type="EMBL" id="QSE89760.1"/>
    </source>
</evidence>
<evidence type="ECO:0000313" key="21">
    <source>
        <dbReference type="Proteomes" id="UP000662986"/>
    </source>
</evidence>
<evidence type="ECO:0000256" key="6">
    <source>
        <dbReference type="ARBA" id="ARBA00022475"/>
    </source>
</evidence>
<evidence type="ECO:0000256" key="3">
    <source>
        <dbReference type="ARBA" id="ARBA00007316"/>
    </source>
</evidence>
<feature type="domain" description="AAA" evidence="19">
    <location>
        <begin position="290"/>
        <end position="417"/>
    </location>
</feature>
<evidence type="ECO:0000256" key="11">
    <source>
        <dbReference type="ARBA" id="ARBA00022777"/>
    </source>
</evidence>
<dbReference type="InterPro" id="IPR027417">
    <property type="entry name" value="P-loop_NTPase"/>
</dbReference>
<keyword evidence="15" id="KW-0829">Tyrosine-protein kinase</keyword>
<dbReference type="InterPro" id="IPR050445">
    <property type="entry name" value="Bact_polysacc_biosynth/exp"/>
</dbReference>
<evidence type="ECO:0000256" key="17">
    <source>
        <dbReference type="SAM" id="Phobius"/>
    </source>
</evidence>
<evidence type="ECO:0000256" key="1">
    <source>
        <dbReference type="ARBA" id="ARBA00004429"/>
    </source>
</evidence>
<dbReference type="NCBIfam" id="TIGR01007">
    <property type="entry name" value="eps_fam"/>
    <property type="match status" value="1"/>
</dbReference>
<reference evidence="20 21" key="2">
    <citation type="journal article" date="2022" name="Arch. Microbiol.">
        <title>Rhodococcus pseudokoreensis sp. nov. isolated from the rhizosphere of young M26 apple rootstocks.</title>
        <authorList>
            <person name="Kampfer P."/>
            <person name="Glaeser S.P."/>
            <person name="Blom J."/>
            <person name="Wolf J."/>
            <person name="Benning S."/>
            <person name="Schloter M."/>
            <person name="Neumann-Schaal M."/>
        </authorList>
    </citation>
    <scope>NUCLEOTIDE SEQUENCE [LARGE SCALE GENOMIC DNA]</scope>
    <source>
        <strain evidence="20 21">R79</strain>
    </source>
</reference>
<evidence type="ECO:0000256" key="7">
    <source>
        <dbReference type="ARBA" id="ARBA00022519"/>
    </source>
</evidence>
<dbReference type="EMBL" id="CP070619">
    <property type="protein sequence ID" value="QSE89760.1"/>
    <property type="molecule type" value="Genomic_DNA"/>
</dbReference>
<keyword evidence="6" id="KW-1003">Cell membrane</keyword>